<reference evidence="4 5" key="1">
    <citation type="submission" date="2020-11" db="EMBL/GenBank/DDBJ databases">
        <title>Pseudonocardia abyssalis sp. nov. and Pseudonocardia oceani sp. nov., description and phylogenomic analysis of two novel actinomycetes isolated from the deep Southern Ocean.</title>
        <authorList>
            <person name="Parra J."/>
        </authorList>
    </citation>
    <scope>NUCLEOTIDE SEQUENCE [LARGE SCALE GENOMIC DNA]</scope>
    <source>
        <strain evidence="4 5">KRD-168</strain>
    </source>
</reference>
<dbReference type="PROSITE" id="PS51000">
    <property type="entry name" value="HTH_DEOR_2"/>
    <property type="match status" value="1"/>
</dbReference>
<evidence type="ECO:0000256" key="1">
    <source>
        <dbReference type="ARBA" id="ARBA00023015"/>
    </source>
</evidence>
<protein>
    <submittedName>
        <fullName evidence="4">WYL domain-containing protein</fullName>
    </submittedName>
</protein>
<keyword evidence="1" id="KW-0805">Transcription regulation</keyword>
<keyword evidence="5" id="KW-1185">Reference proteome</keyword>
<feature type="domain" description="HTH deoR-type" evidence="3">
    <location>
        <begin position="2"/>
        <end position="57"/>
    </location>
</feature>
<accession>A0ABS6UZY8</accession>
<dbReference type="RefSeq" id="WP_218604500.1">
    <property type="nucleotide sequence ID" value="NZ_JADQDJ010000228.1"/>
</dbReference>
<keyword evidence="2" id="KW-0804">Transcription</keyword>
<dbReference type="PROSITE" id="PS52050">
    <property type="entry name" value="WYL"/>
    <property type="match status" value="1"/>
</dbReference>
<dbReference type="InterPro" id="IPR057727">
    <property type="entry name" value="WCX_dom"/>
</dbReference>
<sequence length="311" mass="33964">MRADRLLSLILLLRHRGRMSAAALARELEVSTRTVLRDIDALSVAGVPVYAERGRTGGFALLPGYTTDLTGLTHDEARALLVAGARTPSPALASAMRKVVAALPDAQRDTATRAAGRVVQRPERMLNDRASDDGGVLRTVQEAVFSARRVRLLYAARDEEPRWRTVDPLGLVDAGGQWYLLGTRDGADRTYRLSRAGAAEVLDEPAATAGDVDVAALWEARRTRFREGLATLPVRIRIPAARRGALPSNLPVDAEERDGHHLVLDVRFGDRDHAMGVLWSLSPDAEVLSPPDLRRALAERARATARPYDRP</sequence>
<dbReference type="PANTHER" id="PTHR34580:SF1">
    <property type="entry name" value="PROTEIN PAFC"/>
    <property type="match status" value="1"/>
</dbReference>
<dbReference type="InterPro" id="IPR028349">
    <property type="entry name" value="PafC-like"/>
</dbReference>
<dbReference type="EMBL" id="JADQDK010000001">
    <property type="protein sequence ID" value="MBW0137772.1"/>
    <property type="molecule type" value="Genomic_DNA"/>
</dbReference>
<evidence type="ECO:0000313" key="5">
    <source>
        <dbReference type="Proteomes" id="UP000694287"/>
    </source>
</evidence>
<evidence type="ECO:0000256" key="2">
    <source>
        <dbReference type="ARBA" id="ARBA00023163"/>
    </source>
</evidence>
<name>A0ABS6UZY8_9PSEU</name>
<dbReference type="Pfam" id="PF13280">
    <property type="entry name" value="WYL"/>
    <property type="match status" value="1"/>
</dbReference>
<comment type="caution">
    <text evidence="4">The sequence shown here is derived from an EMBL/GenBank/DDBJ whole genome shotgun (WGS) entry which is preliminary data.</text>
</comment>
<dbReference type="Pfam" id="PF08279">
    <property type="entry name" value="HTH_11"/>
    <property type="match status" value="1"/>
</dbReference>
<dbReference type="InterPro" id="IPR026881">
    <property type="entry name" value="WYL_dom"/>
</dbReference>
<dbReference type="PIRSF" id="PIRSF016838">
    <property type="entry name" value="PafC"/>
    <property type="match status" value="1"/>
</dbReference>
<organism evidence="4 5">
    <name type="scientific">Pseudonocardia abyssalis</name>
    <dbReference type="NCBI Taxonomy" id="2792008"/>
    <lineage>
        <taxon>Bacteria</taxon>
        <taxon>Bacillati</taxon>
        <taxon>Actinomycetota</taxon>
        <taxon>Actinomycetes</taxon>
        <taxon>Pseudonocardiales</taxon>
        <taxon>Pseudonocardiaceae</taxon>
        <taxon>Pseudonocardia</taxon>
    </lineage>
</organism>
<evidence type="ECO:0000259" key="3">
    <source>
        <dbReference type="PROSITE" id="PS51000"/>
    </source>
</evidence>
<gene>
    <name evidence="4" type="ORF">I4I81_26425</name>
</gene>
<dbReference type="InterPro" id="IPR001034">
    <property type="entry name" value="DeoR_HTH"/>
</dbReference>
<dbReference type="PANTHER" id="PTHR34580">
    <property type="match status" value="1"/>
</dbReference>
<dbReference type="InterPro" id="IPR051534">
    <property type="entry name" value="CBASS_pafABC_assoc_protein"/>
</dbReference>
<proteinExistence type="predicted"/>
<dbReference type="InterPro" id="IPR013196">
    <property type="entry name" value="HTH_11"/>
</dbReference>
<dbReference type="Proteomes" id="UP000694287">
    <property type="component" value="Unassembled WGS sequence"/>
</dbReference>
<dbReference type="Pfam" id="PF25583">
    <property type="entry name" value="WCX"/>
    <property type="match status" value="1"/>
</dbReference>
<evidence type="ECO:0000313" key="4">
    <source>
        <dbReference type="EMBL" id="MBW0137772.1"/>
    </source>
</evidence>